<dbReference type="PANTHER" id="PTHR10000">
    <property type="entry name" value="PHOSPHOSERINE PHOSPHATASE"/>
    <property type="match status" value="1"/>
</dbReference>
<name>I4CB67_DESTA</name>
<dbReference type="STRING" id="706587.Desti_4171"/>
<evidence type="ECO:0000256" key="2">
    <source>
        <dbReference type="ARBA" id="ARBA00022801"/>
    </source>
</evidence>
<keyword evidence="5" id="KW-1185">Reference proteome</keyword>
<dbReference type="GO" id="GO:0051479">
    <property type="term" value="P:mannosylglycerate biosynthetic process"/>
    <property type="evidence" value="ECO:0007669"/>
    <property type="project" value="InterPro"/>
</dbReference>
<dbReference type="InterPro" id="IPR036412">
    <property type="entry name" value="HAD-like_sf"/>
</dbReference>
<accession>I4CB67</accession>
<dbReference type="GO" id="GO:0050531">
    <property type="term" value="F:mannosyl-3-phosphoglycerate phosphatase activity"/>
    <property type="evidence" value="ECO:0007669"/>
    <property type="project" value="InterPro"/>
</dbReference>
<dbReference type="AlphaFoldDB" id="I4CB67"/>
<reference evidence="5" key="1">
    <citation type="submission" date="2012-06" db="EMBL/GenBank/DDBJ databases">
        <title>Complete sequence of chromosome of Desulfomonile tiedjei DSM 6799.</title>
        <authorList>
            <person name="Lucas S."/>
            <person name="Copeland A."/>
            <person name="Lapidus A."/>
            <person name="Glavina del Rio T."/>
            <person name="Dalin E."/>
            <person name="Tice H."/>
            <person name="Bruce D."/>
            <person name="Goodwin L."/>
            <person name="Pitluck S."/>
            <person name="Peters L."/>
            <person name="Ovchinnikova G."/>
            <person name="Zeytun A."/>
            <person name="Lu M."/>
            <person name="Kyrpides N."/>
            <person name="Mavromatis K."/>
            <person name="Ivanova N."/>
            <person name="Brettin T."/>
            <person name="Detter J.C."/>
            <person name="Han C."/>
            <person name="Larimer F."/>
            <person name="Land M."/>
            <person name="Hauser L."/>
            <person name="Markowitz V."/>
            <person name="Cheng J.-F."/>
            <person name="Hugenholtz P."/>
            <person name="Woyke T."/>
            <person name="Wu D."/>
            <person name="Spring S."/>
            <person name="Schroeder M."/>
            <person name="Brambilla E."/>
            <person name="Klenk H.-P."/>
            <person name="Eisen J.A."/>
        </authorList>
    </citation>
    <scope>NUCLEOTIDE SEQUENCE [LARGE SCALE GENOMIC DNA]</scope>
    <source>
        <strain evidence="5">ATCC 49306 / DSM 6799 / DCB-1</strain>
    </source>
</reference>
<dbReference type="HOGENOM" id="CLU_063016_0_0_7"/>
<dbReference type="GO" id="GO:0000287">
    <property type="term" value="F:magnesium ion binding"/>
    <property type="evidence" value="ECO:0007669"/>
    <property type="project" value="TreeGrafter"/>
</dbReference>
<dbReference type="SUPFAM" id="SSF56784">
    <property type="entry name" value="HAD-like"/>
    <property type="match status" value="1"/>
</dbReference>
<dbReference type="EMBL" id="CP003360">
    <property type="protein sequence ID" value="AFM26808.1"/>
    <property type="molecule type" value="Genomic_DNA"/>
</dbReference>
<dbReference type="NCBIfam" id="TIGR01486">
    <property type="entry name" value="HAD-SF-IIB-MPGP"/>
    <property type="match status" value="1"/>
</dbReference>
<dbReference type="PATRIC" id="fig|706587.4.peg.4729"/>
<protein>
    <submittedName>
        <fullName evidence="4">Glucosyl-3-phosphoglycerate phosphatase</fullName>
        <ecNumber evidence="4">3.1.3.85</ecNumber>
    </submittedName>
</protein>
<dbReference type="Gene3D" id="3.40.50.1000">
    <property type="entry name" value="HAD superfamily/HAD-like"/>
    <property type="match status" value="1"/>
</dbReference>
<keyword evidence="1" id="KW-0479">Metal-binding</keyword>
<dbReference type="SFLD" id="SFLDG01142">
    <property type="entry name" value="C2.B.2:_Mannosyl-3-phosphoglyc"/>
    <property type="match status" value="1"/>
</dbReference>
<sequence>MKANKKIVVFTDLDSTLLDTNTYSWAAARAALDALKRAHGHLVPVSSKTLVEMEPLHEALGFTDPYVVENGGGIVVPPESRLKETISFIAGSAGLVSEQRASVWALGKSYEEVVAGLREISEETGVRLLGFSSMSDADVTCLTGLSLNDARKARARQFSEPFLIIEDVLPEAEPMEAAAAKRGLTVVKGGRFWHLMGHNGKGAAVSSLIRAYTQLFGQVLTIGLGDSPNDLSFLEIVDVPVLLGMNRRLFRHSESSGKLRNYPRTGPEAWNQAVLEILSEEQEELQ</sequence>
<proteinExistence type="predicted"/>
<dbReference type="eggNOG" id="COG3769">
    <property type="taxonomic scope" value="Bacteria"/>
</dbReference>
<keyword evidence="3" id="KW-0460">Magnesium</keyword>
<evidence type="ECO:0000256" key="1">
    <source>
        <dbReference type="ARBA" id="ARBA00022723"/>
    </source>
</evidence>
<keyword evidence="2 4" id="KW-0378">Hydrolase</keyword>
<evidence type="ECO:0000256" key="3">
    <source>
        <dbReference type="ARBA" id="ARBA00022842"/>
    </source>
</evidence>
<dbReference type="OrthoDB" id="193379at2"/>
<dbReference type="NCBIfam" id="TIGR01484">
    <property type="entry name" value="HAD-SF-IIB"/>
    <property type="match status" value="1"/>
</dbReference>
<dbReference type="Proteomes" id="UP000006055">
    <property type="component" value="Chromosome"/>
</dbReference>
<organism evidence="4 5">
    <name type="scientific">Desulfomonile tiedjei (strain ATCC 49306 / DSM 6799 / DCB-1)</name>
    <dbReference type="NCBI Taxonomy" id="706587"/>
    <lineage>
        <taxon>Bacteria</taxon>
        <taxon>Pseudomonadati</taxon>
        <taxon>Thermodesulfobacteriota</taxon>
        <taxon>Desulfomonilia</taxon>
        <taxon>Desulfomonilales</taxon>
        <taxon>Desulfomonilaceae</taxon>
        <taxon>Desulfomonile</taxon>
    </lineage>
</organism>
<dbReference type="InterPro" id="IPR006379">
    <property type="entry name" value="HAD-SF_hydro_IIB"/>
</dbReference>
<dbReference type="InterPro" id="IPR023214">
    <property type="entry name" value="HAD_sf"/>
</dbReference>
<dbReference type="Pfam" id="PF08282">
    <property type="entry name" value="Hydrolase_3"/>
    <property type="match status" value="1"/>
</dbReference>
<dbReference type="Gene3D" id="3.30.980.20">
    <property type="entry name" value="Putative mannosyl-3-phosphoglycerate phosphatase, domain 2"/>
    <property type="match status" value="1"/>
</dbReference>
<dbReference type="EC" id="3.1.3.85" evidence="4"/>
<gene>
    <name evidence="4" type="ordered locus">Desti_4171</name>
</gene>
<dbReference type="GO" id="GO:0005829">
    <property type="term" value="C:cytosol"/>
    <property type="evidence" value="ECO:0007669"/>
    <property type="project" value="TreeGrafter"/>
</dbReference>
<dbReference type="SFLD" id="SFLDG01140">
    <property type="entry name" value="C2.B:_Phosphomannomutase_and_P"/>
    <property type="match status" value="1"/>
</dbReference>
<dbReference type="InterPro" id="IPR006381">
    <property type="entry name" value="HAD-SF-IIB-MPGP"/>
</dbReference>
<evidence type="ECO:0000313" key="5">
    <source>
        <dbReference type="Proteomes" id="UP000006055"/>
    </source>
</evidence>
<dbReference type="RefSeq" id="WP_014811930.1">
    <property type="nucleotide sequence ID" value="NC_018025.1"/>
</dbReference>
<dbReference type="PANTHER" id="PTHR10000:SF8">
    <property type="entry name" value="HAD SUPERFAMILY HYDROLASE-LIKE, TYPE 3"/>
    <property type="match status" value="1"/>
</dbReference>
<dbReference type="KEGG" id="dti:Desti_4171"/>
<dbReference type="SFLD" id="SFLDS00003">
    <property type="entry name" value="Haloacid_Dehalogenase"/>
    <property type="match status" value="1"/>
</dbReference>
<evidence type="ECO:0000313" key="4">
    <source>
        <dbReference type="EMBL" id="AFM26808.1"/>
    </source>
</evidence>